<gene>
    <name evidence="2" type="ORF">GLW04_02930</name>
</gene>
<evidence type="ECO:0000313" key="2">
    <source>
        <dbReference type="EMBL" id="MYL18827.1"/>
    </source>
</evidence>
<keyword evidence="1" id="KW-0812">Transmembrane</keyword>
<sequence>MMKWKVTTYALTGGLVGMFIDGIMLGVCAGCLVYIGMVVEKHFDS</sequence>
<name>A0A845DXP5_9BACI</name>
<dbReference type="RefSeq" id="WP_160835268.1">
    <property type="nucleotide sequence ID" value="NZ_WMET01000001.1"/>
</dbReference>
<dbReference type="AlphaFoldDB" id="A0A845DXP5"/>
<reference evidence="2 3" key="1">
    <citation type="submission" date="2019-11" db="EMBL/GenBank/DDBJ databases">
        <title>Genome sequences of 17 halophilic strains isolated from different environments.</title>
        <authorList>
            <person name="Furrow R.E."/>
        </authorList>
    </citation>
    <scope>NUCLEOTIDE SEQUENCE [LARGE SCALE GENOMIC DNA]</scope>
    <source>
        <strain evidence="2 3">22511_23_Filter</strain>
    </source>
</reference>
<dbReference type="EMBL" id="WMET01000001">
    <property type="protein sequence ID" value="MYL18827.1"/>
    <property type="molecule type" value="Genomic_DNA"/>
</dbReference>
<feature type="transmembrane region" description="Helical" evidence="1">
    <location>
        <begin position="12"/>
        <end position="35"/>
    </location>
</feature>
<keyword evidence="1" id="KW-0472">Membrane</keyword>
<protein>
    <submittedName>
        <fullName evidence="2">Uncharacterized protein</fullName>
    </submittedName>
</protein>
<keyword evidence="1" id="KW-1133">Transmembrane helix</keyword>
<evidence type="ECO:0000313" key="3">
    <source>
        <dbReference type="Proteomes" id="UP000460949"/>
    </source>
</evidence>
<proteinExistence type="predicted"/>
<evidence type="ECO:0000256" key="1">
    <source>
        <dbReference type="SAM" id="Phobius"/>
    </source>
</evidence>
<organism evidence="2 3">
    <name type="scientific">Halobacillus litoralis</name>
    <dbReference type="NCBI Taxonomy" id="45668"/>
    <lineage>
        <taxon>Bacteria</taxon>
        <taxon>Bacillati</taxon>
        <taxon>Bacillota</taxon>
        <taxon>Bacilli</taxon>
        <taxon>Bacillales</taxon>
        <taxon>Bacillaceae</taxon>
        <taxon>Halobacillus</taxon>
    </lineage>
</organism>
<comment type="caution">
    <text evidence="2">The sequence shown here is derived from an EMBL/GenBank/DDBJ whole genome shotgun (WGS) entry which is preliminary data.</text>
</comment>
<dbReference type="Proteomes" id="UP000460949">
    <property type="component" value="Unassembled WGS sequence"/>
</dbReference>
<accession>A0A845DXP5</accession>